<dbReference type="PROSITE" id="PS51670">
    <property type="entry name" value="SHKT"/>
    <property type="match status" value="1"/>
</dbReference>
<accession>A0AAD5QHA9</accession>
<comment type="caution">
    <text evidence="1">Lacks conserved residue(s) required for the propagation of feature annotation.</text>
</comment>
<evidence type="ECO:0000256" key="1">
    <source>
        <dbReference type="PROSITE-ProRule" id="PRU01005"/>
    </source>
</evidence>
<dbReference type="EMBL" id="JAHQIW010000419">
    <property type="protein sequence ID" value="KAJ1348040.1"/>
    <property type="molecule type" value="Genomic_DNA"/>
</dbReference>
<dbReference type="SMART" id="SM00254">
    <property type="entry name" value="ShKT"/>
    <property type="match status" value="1"/>
</dbReference>
<proteinExistence type="predicted"/>
<comment type="caution">
    <text evidence="4">The sequence shown here is derived from an EMBL/GenBank/DDBJ whole genome shotgun (WGS) entry which is preliminary data.</text>
</comment>
<organism evidence="4 5">
    <name type="scientific">Parelaphostrongylus tenuis</name>
    <name type="common">Meningeal worm</name>
    <dbReference type="NCBI Taxonomy" id="148309"/>
    <lineage>
        <taxon>Eukaryota</taxon>
        <taxon>Metazoa</taxon>
        <taxon>Ecdysozoa</taxon>
        <taxon>Nematoda</taxon>
        <taxon>Chromadorea</taxon>
        <taxon>Rhabditida</taxon>
        <taxon>Rhabditina</taxon>
        <taxon>Rhabditomorpha</taxon>
        <taxon>Strongyloidea</taxon>
        <taxon>Metastrongylidae</taxon>
        <taxon>Parelaphostrongylus</taxon>
    </lineage>
</organism>
<dbReference type="InterPro" id="IPR003582">
    <property type="entry name" value="ShKT_dom"/>
</dbReference>
<dbReference type="GO" id="GO:0004601">
    <property type="term" value="F:peroxidase activity"/>
    <property type="evidence" value="ECO:0007669"/>
    <property type="project" value="UniProtKB-KW"/>
</dbReference>
<name>A0AAD5QHA9_PARTN</name>
<sequence>MITISLLLILLPEIYCQTLSSPITSKFKCLTNGCCDEHEWCRFWASIGECEANQEWMKTNCRLACGTCTAPPASGTI</sequence>
<dbReference type="Proteomes" id="UP001196413">
    <property type="component" value="Unassembled WGS sequence"/>
</dbReference>
<evidence type="ECO:0000313" key="5">
    <source>
        <dbReference type="Proteomes" id="UP001196413"/>
    </source>
</evidence>
<dbReference type="Pfam" id="PF01549">
    <property type="entry name" value="ShK"/>
    <property type="match status" value="1"/>
</dbReference>
<evidence type="ECO:0000259" key="3">
    <source>
        <dbReference type="PROSITE" id="PS51670"/>
    </source>
</evidence>
<dbReference type="AlphaFoldDB" id="A0AAD5QHA9"/>
<feature type="disulfide bond" evidence="1">
    <location>
        <begin position="34"/>
        <end position="68"/>
    </location>
</feature>
<evidence type="ECO:0000256" key="2">
    <source>
        <dbReference type="SAM" id="SignalP"/>
    </source>
</evidence>
<keyword evidence="4" id="KW-0575">Peroxidase</keyword>
<keyword evidence="1" id="KW-1015">Disulfide bond</keyword>
<feature type="domain" description="ShKT" evidence="3">
    <location>
        <begin position="34"/>
        <end position="68"/>
    </location>
</feature>
<keyword evidence="5" id="KW-1185">Reference proteome</keyword>
<reference evidence="4" key="1">
    <citation type="submission" date="2021-06" db="EMBL/GenBank/DDBJ databases">
        <title>Parelaphostrongylus tenuis whole genome reference sequence.</title>
        <authorList>
            <person name="Garwood T.J."/>
            <person name="Larsen P.A."/>
            <person name="Fountain-Jones N.M."/>
            <person name="Garbe J.R."/>
            <person name="Macchietto M.G."/>
            <person name="Kania S.A."/>
            <person name="Gerhold R.W."/>
            <person name="Richards J.E."/>
            <person name="Wolf T.M."/>
        </authorList>
    </citation>
    <scope>NUCLEOTIDE SEQUENCE</scope>
    <source>
        <strain evidence="4">MNPRO001-30</strain>
        <tissue evidence="4">Meninges</tissue>
    </source>
</reference>
<protein>
    <submittedName>
        <fullName evidence="4">Peroxidase mlt-7</fullName>
    </submittedName>
</protein>
<feature type="signal peptide" evidence="2">
    <location>
        <begin position="1"/>
        <end position="16"/>
    </location>
</feature>
<evidence type="ECO:0000313" key="4">
    <source>
        <dbReference type="EMBL" id="KAJ1348040.1"/>
    </source>
</evidence>
<feature type="chain" id="PRO_5042231268" evidence="2">
    <location>
        <begin position="17"/>
        <end position="77"/>
    </location>
</feature>
<gene>
    <name evidence="4" type="primary">MLT-7_1</name>
    <name evidence="4" type="ORF">KIN20_003252</name>
</gene>
<keyword evidence="2" id="KW-0732">Signal</keyword>
<keyword evidence="4" id="KW-0560">Oxidoreductase</keyword>